<dbReference type="GO" id="GO:1990351">
    <property type="term" value="C:transporter complex"/>
    <property type="evidence" value="ECO:0007669"/>
    <property type="project" value="TreeGrafter"/>
</dbReference>
<dbReference type="RefSeq" id="WP_169074373.1">
    <property type="nucleotide sequence ID" value="NZ_JABBXH010000002.1"/>
</dbReference>
<keyword evidence="8" id="KW-1185">Reference proteome</keyword>
<dbReference type="PANTHER" id="PTHR38098">
    <property type="entry name" value="LPS-ASSEMBLY LIPOPROTEIN LPTE"/>
    <property type="match status" value="1"/>
</dbReference>
<keyword evidence="4 6" id="KW-0998">Cell outer membrane</keyword>
<keyword evidence="1 6" id="KW-0732">Signal</keyword>
<name>A0A7Y0Q6C1_9GAMM</name>
<evidence type="ECO:0000256" key="6">
    <source>
        <dbReference type="HAMAP-Rule" id="MF_01186"/>
    </source>
</evidence>
<accession>A0A7Y0Q6C1</accession>
<gene>
    <name evidence="6" type="primary">lptE</name>
    <name evidence="7" type="ORF">HII17_05555</name>
</gene>
<organism evidence="7 8">
    <name type="scientific">Thalassotalea algicola</name>
    <dbReference type="NCBI Taxonomy" id="2716224"/>
    <lineage>
        <taxon>Bacteria</taxon>
        <taxon>Pseudomonadati</taxon>
        <taxon>Pseudomonadota</taxon>
        <taxon>Gammaproteobacteria</taxon>
        <taxon>Alteromonadales</taxon>
        <taxon>Colwelliaceae</taxon>
        <taxon>Thalassotalea</taxon>
    </lineage>
</organism>
<dbReference type="Gene3D" id="3.30.160.150">
    <property type="entry name" value="Lipoprotein like domain"/>
    <property type="match status" value="1"/>
</dbReference>
<dbReference type="EMBL" id="JABBXH010000002">
    <property type="protein sequence ID" value="NMP31026.1"/>
    <property type="molecule type" value="Genomic_DNA"/>
</dbReference>
<comment type="subunit">
    <text evidence="6">Component of the lipopolysaccharide transport and assembly complex. Interacts with LptD.</text>
</comment>
<dbReference type="GO" id="GO:0043165">
    <property type="term" value="P:Gram-negative-bacterium-type cell outer membrane assembly"/>
    <property type="evidence" value="ECO:0007669"/>
    <property type="project" value="UniProtKB-UniRule"/>
</dbReference>
<keyword evidence="3 6" id="KW-0564">Palmitate</keyword>
<keyword evidence="5 6" id="KW-0449">Lipoprotein</keyword>
<evidence type="ECO:0000313" key="7">
    <source>
        <dbReference type="EMBL" id="NMP31026.1"/>
    </source>
</evidence>
<evidence type="ECO:0000256" key="2">
    <source>
        <dbReference type="ARBA" id="ARBA00023136"/>
    </source>
</evidence>
<comment type="function">
    <text evidence="6">Together with LptD, is involved in the assembly of lipopolysaccharide (LPS) at the surface of the outer membrane. Required for the proper assembly of LptD. Binds LPS and may serve as the LPS recognition site at the outer membrane.</text>
</comment>
<evidence type="ECO:0000256" key="5">
    <source>
        <dbReference type="ARBA" id="ARBA00023288"/>
    </source>
</evidence>
<dbReference type="GO" id="GO:0001530">
    <property type="term" value="F:lipopolysaccharide binding"/>
    <property type="evidence" value="ECO:0007669"/>
    <property type="project" value="TreeGrafter"/>
</dbReference>
<evidence type="ECO:0000313" key="8">
    <source>
        <dbReference type="Proteomes" id="UP000568664"/>
    </source>
</evidence>
<comment type="subcellular location">
    <subcellularLocation>
        <location evidence="6">Cell outer membrane</location>
        <topology evidence="6">Lipid-anchor</topology>
    </subcellularLocation>
</comment>
<evidence type="ECO:0000256" key="3">
    <source>
        <dbReference type="ARBA" id="ARBA00023139"/>
    </source>
</evidence>
<sequence length="168" mass="19321">MRVTKSSLKAILLISCALTISACGFRLRGDFLLAPELQTLYVSSVDKHGELTRVVKQHLRINQVNLVDKYSVELPELRILKDELNRRTLSVFPNGQVAEYELIYTVKYELRITNQEPESFSFELYRDYQDDPDRALAKSRELSLLLSEMRKVAADKILRDMASIQING</sequence>
<dbReference type="PROSITE" id="PS51257">
    <property type="entry name" value="PROKAR_LIPOPROTEIN"/>
    <property type="match status" value="1"/>
</dbReference>
<dbReference type="GO" id="GO:0015920">
    <property type="term" value="P:lipopolysaccharide transport"/>
    <property type="evidence" value="ECO:0007669"/>
    <property type="project" value="TreeGrafter"/>
</dbReference>
<dbReference type="Pfam" id="PF04390">
    <property type="entry name" value="LptE"/>
    <property type="match status" value="1"/>
</dbReference>
<dbReference type="GO" id="GO:0009279">
    <property type="term" value="C:cell outer membrane"/>
    <property type="evidence" value="ECO:0007669"/>
    <property type="project" value="UniProtKB-SubCell"/>
</dbReference>
<dbReference type="Proteomes" id="UP000568664">
    <property type="component" value="Unassembled WGS sequence"/>
</dbReference>
<dbReference type="PANTHER" id="PTHR38098:SF1">
    <property type="entry name" value="LPS-ASSEMBLY LIPOPROTEIN LPTE"/>
    <property type="match status" value="1"/>
</dbReference>
<dbReference type="InterPro" id="IPR007485">
    <property type="entry name" value="LPS_assembly_LptE"/>
</dbReference>
<evidence type="ECO:0000256" key="1">
    <source>
        <dbReference type="ARBA" id="ARBA00022729"/>
    </source>
</evidence>
<keyword evidence="2 6" id="KW-0472">Membrane</keyword>
<dbReference type="AlphaFoldDB" id="A0A7Y0Q6C1"/>
<comment type="similarity">
    <text evidence="6">Belongs to the LptE lipoprotein family.</text>
</comment>
<dbReference type="HAMAP" id="MF_01186">
    <property type="entry name" value="LPS_assembly_LptE"/>
    <property type="match status" value="1"/>
</dbReference>
<comment type="caution">
    <text evidence="7">The sequence shown here is derived from an EMBL/GenBank/DDBJ whole genome shotgun (WGS) entry which is preliminary data.</text>
</comment>
<evidence type="ECO:0000256" key="4">
    <source>
        <dbReference type="ARBA" id="ARBA00023237"/>
    </source>
</evidence>
<reference evidence="7 8" key="1">
    <citation type="submission" date="2020-04" db="EMBL/GenBank/DDBJ databases">
        <title>Thalassotalea sp. M1531, isolated from the surface of marine red alga.</title>
        <authorList>
            <person name="Pang L."/>
            <person name="Lu D.-C."/>
        </authorList>
    </citation>
    <scope>NUCLEOTIDE SEQUENCE [LARGE SCALE GENOMIC DNA]</scope>
    <source>
        <strain evidence="7 8">M1531</strain>
    </source>
</reference>
<protein>
    <recommendedName>
        <fullName evidence="6">LPS-assembly lipoprotein LptE</fullName>
    </recommendedName>
</protein>
<proteinExistence type="inferred from homology"/>